<dbReference type="InterPro" id="IPR036397">
    <property type="entry name" value="RNaseH_sf"/>
</dbReference>
<gene>
    <name evidence="4" type="ORF">RND81_02G100300</name>
</gene>
<keyword evidence="1" id="KW-0645">Protease</keyword>
<feature type="region of interest" description="Disordered" evidence="2">
    <location>
        <begin position="160"/>
        <end position="181"/>
    </location>
</feature>
<protein>
    <recommendedName>
        <fullName evidence="3">Integrase catalytic domain-containing protein</fullName>
    </recommendedName>
</protein>
<dbReference type="Pfam" id="PF22936">
    <property type="entry name" value="Pol_BBD"/>
    <property type="match status" value="1"/>
</dbReference>
<dbReference type="SUPFAM" id="SSF53098">
    <property type="entry name" value="Ribonuclease H-like"/>
    <property type="match status" value="1"/>
</dbReference>
<dbReference type="Proteomes" id="UP001443914">
    <property type="component" value="Unassembled WGS sequence"/>
</dbReference>
<dbReference type="InterPro" id="IPR054722">
    <property type="entry name" value="PolX-like_BBD"/>
</dbReference>
<dbReference type="PANTHER" id="PTHR42648">
    <property type="entry name" value="TRANSPOSASE, PUTATIVE-RELATED"/>
    <property type="match status" value="1"/>
</dbReference>
<dbReference type="Pfam" id="PF00665">
    <property type="entry name" value="rve"/>
    <property type="match status" value="1"/>
</dbReference>
<proteinExistence type="predicted"/>
<evidence type="ECO:0000256" key="1">
    <source>
        <dbReference type="ARBA" id="ARBA00022670"/>
    </source>
</evidence>
<dbReference type="PROSITE" id="PS50994">
    <property type="entry name" value="INTEGRASE"/>
    <property type="match status" value="1"/>
</dbReference>
<evidence type="ECO:0000313" key="5">
    <source>
        <dbReference type="Proteomes" id="UP001443914"/>
    </source>
</evidence>
<feature type="compositionally biased region" description="Polar residues" evidence="2">
    <location>
        <begin position="160"/>
        <end position="173"/>
    </location>
</feature>
<evidence type="ECO:0000256" key="2">
    <source>
        <dbReference type="SAM" id="MobiDB-lite"/>
    </source>
</evidence>
<comment type="caution">
    <text evidence="4">The sequence shown here is derived from an EMBL/GenBank/DDBJ whole genome shotgun (WGS) entry which is preliminary data.</text>
</comment>
<sequence length="663" mass="76132">MELALSAKRRLGYVTGKTAKPKEDEEKIEAWVVANKQVITWILQNRYTIANGARKFRLNKDSYEVTQNGRCVEEYYTQLQMIWDELGHMNTLPTISKVTTEMAEYLKTVESQAEERKLFQFLNGLDKEYGVLRSNILMMDPLLSVEHTVSIMLQEEMQTNNVGKGRQSESSALMSKGETEREKCIHCGRNNHRSDLCWEIKGYPVGHPRHKKSNFKPAFKSGNSGGYNQQRSYTSNTRQTNYKRSASNARTEQADLSNAIEAATQQLENLLKLVPRSGNVSKVGESEEELECNFAGMTNKTLQTNMSREWIVDSSATNHMTSQFDMLKNVKKLNRELKINLLDGRYVKVTHKGKVLIDRDLVLVDVLYVPEFKQNLLSVQKLARDNICYVTFFDTHCFVQGCTDGRIKGLGKASSGLYHFKPLKSHGVPVQQEGVKSESNTRSSRYTCSADCKSKANYEPSKKMRISCNQNSLMNTKVFDKSSLWHYRLGHAPLSKLKSLTTLDIHSHGNEICLTCPMAKLTKTPFPNSQTIAARPFDLIHIDIWGPYKVAYKGKFRYFLTVVDDRSRATWVYLLCHKSDSFDTIKNFYEYVKTQFERRIKIVRSDNAFEFDDQHCRVFFEENGIVHQTNIADTPQKNGIVERKHRHLLEVSRALRFHADLPL</sequence>
<reference evidence="4" key="1">
    <citation type="submission" date="2024-03" db="EMBL/GenBank/DDBJ databases">
        <title>WGS assembly of Saponaria officinalis var. Norfolk2.</title>
        <authorList>
            <person name="Jenkins J."/>
            <person name="Shu S."/>
            <person name="Grimwood J."/>
            <person name="Barry K."/>
            <person name="Goodstein D."/>
            <person name="Schmutz J."/>
            <person name="Leebens-Mack J."/>
            <person name="Osbourn A."/>
        </authorList>
    </citation>
    <scope>NUCLEOTIDE SEQUENCE [LARGE SCALE GENOMIC DNA]</scope>
    <source>
        <strain evidence="4">JIC</strain>
    </source>
</reference>
<accession>A0AAW1MSU3</accession>
<dbReference type="GO" id="GO:0006508">
    <property type="term" value="P:proteolysis"/>
    <property type="evidence" value="ECO:0007669"/>
    <property type="project" value="UniProtKB-KW"/>
</dbReference>
<dbReference type="InterPro" id="IPR012337">
    <property type="entry name" value="RNaseH-like_sf"/>
</dbReference>
<dbReference type="InterPro" id="IPR001584">
    <property type="entry name" value="Integrase_cat-core"/>
</dbReference>
<dbReference type="AlphaFoldDB" id="A0AAW1MSU3"/>
<dbReference type="GO" id="GO:0015074">
    <property type="term" value="P:DNA integration"/>
    <property type="evidence" value="ECO:0007669"/>
    <property type="project" value="InterPro"/>
</dbReference>
<evidence type="ECO:0000259" key="3">
    <source>
        <dbReference type="PROSITE" id="PS50994"/>
    </source>
</evidence>
<keyword evidence="5" id="KW-1185">Reference proteome</keyword>
<organism evidence="4 5">
    <name type="scientific">Saponaria officinalis</name>
    <name type="common">Common soapwort</name>
    <name type="synonym">Lychnis saponaria</name>
    <dbReference type="NCBI Taxonomy" id="3572"/>
    <lineage>
        <taxon>Eukaryota</taxon>
        <taxon>Viridiplantae</taxon>
        <taxon>Streptophyta</taxon>
        <taxon>Embryophyta</taxon>
        <taxon>Tracheophyta</taxon>
        <taxon>Spermatophyta</taxon>
        <taxon>Magnoliopsida</taxon>
        <taxon>eudicotyledons</taxon>
        <taxon>Gunneridae</taxon>
        <taxon>Pentapetalae</taxon>
        <taxon>Caryophyllales</taxon>
        <taxon>Caryophyllaceae</taxon>
        <taxon>Caryophylleae</taxon>
        <taxon>Saponaria</taxon>
    </lineage>
</organism>
<feature type="domain" description="Integrase catalytic" evidence="3">
    <location>
        <begin position="532"/>
        <end position="663"/>
    </location>
</feature>
<dbReference type="InterPro" id="IPR039537">
    <property type="entry name" value="Retrotran_Ty1/copia-like"/>
</dbReference>
<evidence type="ECO:0000313" key="4">
    <source>
        <dbReference type="EMBL" id="KAK9749069.1"/>
    </source>
</evidence>
<dbReference type="GO" id="GO:0003676">
    <property type="term" value="F:nucleic acid binding"/>
    <property type="evidence" value="ECO:0007669"/>
    <property type="project" value="InterPro"/>
</dbReference>
<dbReference type="GO" id="GO:0008233">
    <property type="term" value="F:peptidase activity"/>
    <property type="evidence" value="ECO:0007669"/>
    <property type="project" value="UniProtKB-KW"/>
</dbReference>
<name>A0AAW1MSU3_SAPOF</name>
<dbReference type="Gene3D" id="3.30.420.10">
    <property type="entry name" value="Ribonuclease H-like superfamily/Ribonuclease H"/>
    <property type="match status" value="1"/>
</dbReference>
<dbReference type="EMBL" id="JBDFQZ010000002">
    <property type="protein sequence ID" value="KAK9749069.1"/>
    <property type="molecule type" value="Genomic_DNA"/>
</dbReference>
<feature type="region of interest" description="Disordered" evidence="2">
    <location>
        <begin position="208"/>
        <end position="250"/>
    </location>
</feature>
<keyword evidence="1" id="KW-0378">Hydrolase</keyword>
<dbReference type="PANTHER" id="PTHR42648:SF31">
    <property type="entry name" value="RNA-DIRECTED DNA POLYMERASE"/>
    <property type="match status" value="1"/>
</dbReference>
<feature type="compositionally biased region" description="Polar residues" evidence="2">
    <location>
        <begin position="226"/>
        <end position="250"/>
    </location>
</feature>